<dbReference type="OrthoDB" id="5987799at2759"/>
<dbReference type="Gene3D" id="2.80.10.50">
    <property type="match status" value="1"/>
</dbReference>
<comment type="similarity">
    <text evidence="1 2">Belongs to the heparin-binding growth factors family.</text>
</comment>
<dbReference type="InterPro" id="IPR056378">
    <property type="entry name" value="Let-756-like_FGF"/>
</dbReference>
<proteinExistence type="inferred from homology"/>
<dbReference type="AlphaFoldDB" id="A0A7D9HXV5"/>
<evidence type="ECO:0000256" key="1">
    <source>
        <dbReference type="ARBA" id="ARBA00007936"/>
    </source>
</evidence>
<dbReference type="SMART" id="SM00442">
    <property type="entry name" value="FGF"/>
    <property type="match status" value="1"/>
</dbReference>
<comment type="caution">
    <text evidence="3">The sequence shown here is derived from an EMBL/GenBank/DDBJ whole genome shotgun (WGS) entry which is preliminary data.</text>
</comment>
<dbReference type="PANTHER" id="PTHR11486">
    <property type="entry name" value="FIBROBLAST GROWTH FACTOR"/>
    <property type="match status" value="1"/>
</dbReference>
<dbReference type="Proteomes" id="UP001152795">
    <property type="component" value="Unassembled WGS sequence"/>
</dbReference>
<name>A0A7D9HXV5_PARCT</name>
<organism evidence="3 4">
    <name type="scientific">Paramuricea clavata</name>
    <name type="common">Red gorgonian</name>
    <name type="synonym">Violescent sea-whip</name>
    <dbReference type="NCBI Taxonomy" id="317549"/>
    <lineage>
        <taxon>Eukaryota</taxon>
        <taxon>Metazoa</taxon>
        <taxon>Cnidaria</taxon>
        <taxon>Anthozoa</taxon>
        <taxon>Octocorallia</taxon>
        <taxon>Malacalcyonacea</taxon>
        <taxon>Plexauridae</taxon>
        <taxon>Paramuricea</taxon>
    </lineage>
</organism>
<dbReference type="Pfam" id="PF00167">
    <property type="entry name" value="FGF"/>
    <property type="match status" value="1"/>
</dbReference>
<accession>A0A7D9HXV5</accession>
<dbReference type="PRINTS" id="PR00262">
    <property type="entry name" value="IL1HBGF"/>
</dbReference>
<keyword evidence="4" id="KW-1185">Reference proteome</keyword>
<dbReference type="EMBL" id="CACRXK020001879">
    <property type="protein sequence ID" value="CAB3991582.1"/>
    <property type="molecule type" value="Genomic_DNA"/>
</dbReference>
<sequence>MSTPLPKSKRKRKPPSHRQNILKVHNFSHNALKLNTPTNSRKYVLWSRNGHVYLQANKNLTPGTNRTRGPRAMFVGEMMATGIVRLRNTATNRYLAINQRGRLLLQRKANDDCLFREGIGEQSFNTYASYKYYKTQKFDIFIAVKYGGDIKSPVSTGIGQKAIMFNTLRT</sequence>
<dbReference type="PRINTS" id="PR00263">
    <property type="entry name" value="HBGFFGF"/>
</dbReference>
<reference evidence="3" key="1">
    <citation type="submission" date="2020-04" db="EMBL/GenBank/DDBJ databases">
        <authorList>
            <person name="Alioto T."/>
            <person name="Alioto T."/>
            <person name="Gomez Garrido J."/>
        </authorList>
    </citation>
    <scope>NUCLEOTIDE SEQUENCE</scope>
    <source>
        <strain evidence="3">A484AB</strain>
    </source>
</reference>
<dbReference type="SUPFAM" id="SSF50353">
    <property type="entry name" value="Cytokine"/>
    <property type="match status" value="1"/>
</dbReference>
<evidence type="ECO:0000313" key="3">
    <source>
        <dbReference type="EMBL" id="CAB3991582.1"/>
    </source>
</evidence>
<dbReference type="GO" id="GO:0008083">
    <property type="term" value="F:growth factor activity"/>
    <property type="evidence" value="ECO:0007669"/>
    <property type="project" value="InterPro"/>
</dbReference>
<dbReference type="InterPro" id="IPR008996">
    <property type="entry name" value="IL1/FGF"/>
</dbReference>
<evidence type="ECO:0000256" key="2">
    <source>
        <dbReference type="RuleBase" id="RU049442"/>
    </source>
</evidence>
<dbReference type="InterPro" id="IPR002209">
    <property type="entry name" value="Fibroblast_GF_fam"/>
</dbReference>
<dbReference type="CDD" id="cd00058">
    <property type="entry name" value="beta-trefoil_FGF"/>
    <property type="match status" value="1"/>
</dbReference>
<evidence type="ECO:0000313" key="4">
    <source>
        <dbReference type="Proteomes" id="UP001152795"/>
    </source>
</evidence>
<gene>
    <name evidence="3" type="ORF">PACLA_8A054652</name>
</gene>
<protein>
    <recommendedName>
        <fullName evidence="2">Fibroblast growth factor</fullName>
        <shortName evidence="2">FGF</shortName>
    </recommendedName>
</protein>